<sequence>MDLIADLSGRGLVHDHTDLDTLRARLAAGPIGVYVGFDPTADSLHVGHLVGQLYLRRFQLAGHRPFPLAGGATGMIGDPSGRSEERNLLDNDTLRHNVDCITQQLQRLLDFEPGPYSATLVNNADWTEKIGVLDFLRDVGKYVNVNQMLAKDSVRNRLDGEGGLSFTEFSYSLLQANDFLHLFRHNGVELQAGGSDQWGNIVAGVDLIRRRTGEHAHAITHPLVTKSDGSKFGKTASGAVWLDPAKTSPYQFRQFWINVDDSMVSTYLKMFSLRPLVDVLATLEDHGRAPERRIAQRSLADEITTVAHGSDASAAASSAAEVLFGGDPTTASEQVLAVVRREVPSSTVPRTALDDQIGLLVACGLASSNGDARRTLTQRGYRVNGVQLDETTSVRDVSLLHGRYLLLRKGKTSYHLAEVSS</sequence>
<keyword evidence="4" id="KW-0436">Ligase</keyword>
<organism evidence="13">
    <name type="scientific">freshwater metagenome</name>
    <dbReference type="NCBI Taxonomy" id="449393"/>
    <lineage>
        <taxon>unclassified sequences</taxon>
        <taxon>metagenomes</taxon>
        <taxon>ecological metagenomes</taxon>
    </lineage>
</organism>
<evidence type="ECO:0000256" key="1">
    <source>
        <dbReference type="ARBA" id="ARBA00004496"/>
    </source>
</evidence>
<dbReference type="InterPro" id="IPR001412">
    <property type="entry name" value="aa-tRNA-synth_I_CS"/>
</dbReference>
<dbReference type="FunFam" id="3.40.50.620:FF:000008">
    <property type="entry name" value="Tyrosine--tRNA ligase"/>
    <property type="match status" value="1"/>
</dbReference>
<evidence type="ECO:0000256" key="2">
    <source>
        <dbReference type="ARBA" id="ARBA00013160"/>
    </source>
</evidence>
<evidence type="ECO:0000256" key="7">
    <source>
        <dbReference type="ARBA" id="ARBA00022884"/>
    </source>
</evidence>
<dbReference type="GO" id="GO:0006437">
    <property type="term" value="P:tyrosyl-tRNA aminoacylation"/>
    <property type="evidence" value="ECO:0007669"/>
    <property type="project" value="InterPro"/>
</dbReference>
<dbReference type="EMBL" id="CAFAAJ010000062">
    <property type="protein sequence ID" value="CAB4804114.1"/>
    <property type="molecule type" value="Genomic_DNA"/>
</dbReference>
<dbReference type="Gene3D" id="3.10.290.10">
    <property type="entry name" value="RNA-binding S4 domain"/>
    <property type="match status" value="1"/>
</dbReference>
<dbReference type="InterPro" id="IPR024088">
    <property type="entry name" value="Tyr-tRNA-ligase_bac-type"/>
</dbReference>
<dbReference type="InterPro" id="IPR054608">
    <property type="entry name" value="SYY-like_C"/>
</dbReference>
<evidence type="ECO:0000313" key="13">
    <source>
        <dbReference type="EMBL" id="CAB4804114.1"/>
    </source>
</evidence>
<evidence type="ECO:0000256" key="10">
    <source>
        <dbReference type="ARBA" id="ARBA00033323"/>
    </source>
</evidence>
<reference evidence="13" key="1">
    <citation type="submission" date="2020-05" db="EMBL/GenBank/DDBJ databases">
        <authorList>
            <person name="Chiriac C."/>
            <person name="Salcher M."/>
            <person name="Ghai R."/>
            <person name="Kavagutti S V."/>
        </authorList>
    </citation>
    <scope>NUCLEOTIDE SEQUENCE</scope>
</reference>
<evidence type="ECO:0000256" key="9">
    <source>
        <dbReference type="ARBA" id="ARBA00023146"/>
    </source>
</evidence>
<dbReference type="SUPFAM" id="SSF52374">
    <property type="entry name" value="Nucleotidylyl transferase"/>
    <property type="match status" value="1"/>
</dbReference>
<dbReference type="FunFam" id="1.10.240.10:FF:000001">
    <property type="entry name" value="Tyrosine--tRNA ligase"/>
    <property type="match status" value="1"/>
</dbReference>
<dbReference type="GO" id="GO:0004831">
    <property type="term" value="F:tyrosine-tRNA ligase activity"/>
    <property type="evidence" value="ECO:0007669"/>
    <property type="project" value="UniProtKB-EC"/>
</dbReference>
<evidence type="ECO:0000256" key="8">
    <source>
        <dbReference type="ARBA" id="ARBA00022917"/>
    </source>
</evidence>
<accession>A0A6J6Y7V4</accession>
<evidence type="ECO:0000256" key="6">
    <source>
        <dbReference type="ARBA" id="ARBA00022840"/>
    </source>
</evidence>
<evidence type="ECO:0000256" key="5">
    <source>
        <dbReference type="ARBA" id="ARBA00022741"/>
    </source>
</evidence>
<dbReference type="Pfam" id="PF22421">
    <property type="entry name" value="SYY_C-terminal"/>
    <property type="match status" value="1"/>
</dbReference>
<evidence type="ECO:0000256" key="4">
    <source>
        <dbReference type="ARBA" id="ARBA00022598"/>
    </source>
</evidence>
<dbReference type="InterPro" id="IPR014729">
    <property type="entry name" value="Rossmann-like_a/b/a_fold"/>
</dbReference>
<dbReference type="PANTHER" id="PTHR11766:SF0">
    <property type="entry name" value="TYROSINE--TRNA LIGASE, MITOCHONDRIAL"/>
    <property type="match status" value="1"/>
</dbReference>
<dbReference type="GO" id="GO:0005829">
    <property type="term" value="C:cytosol"/>
    <property type="evidence" value="ECO:0007669"/>
    <property type="project" value="TreeGrafter"/>
</dbReference>
<dbReference type="Gene3D" id="3.40.50.620">
    <property type="entry name" value="HUPs"/>
    <property type="match status" value="1"/>
</dbReference>
<proteinExistence type="inferred from homology"/>
<dbReference type="InterPro" id="IPR002305">
    <property type="entry name" value="aa-tRNA-synth_Ic"/>
</dbReference>
<dbReference type="InterPro" id="IPR024107">
    <property type="entry name" value="Tyr-tRNA-ligase_bac_1"/>
</dbReference>
<comment type="subcellular location">
    <subcellularLocation>
        <location evidence="1">Cytoplasm</location>
    </subcellularLocation>
</comment>
<comment type="catalytic activity">
    <reaction evidence="11">
        <text>tRNA(Tyr) + L-tyrosine + ATP = L-tyrosyl-tRNA(Tyr) + AMP + diphosphate + H(+)</text>
        <dbReference type="Rhea" id="RHEA:10220"/>
        <dbReference type="Rhea" id="RHEA-COMP:9706"/>
        <dbReference type="Rhea" id="RHEA-COMP:9707"/>
        <dbReference type="ChEBI" id="CHEBI:15378"/>
        <dbReference type="ChEBI" id="CHEBI:30616"/>
        <dbReference type="ChEBI" id="CHEBI:33019"/>
        <dbReference type="ChEBI" id="CHEBI:58315"/>
        <dbReference type="ChEBI" id="CHEBI:78442"/>
        <dbReference type="ChEBI" id="CHEBI:78536"/>
        <dbReference type="ChEBI" id="CHEBI:456215"/>
        <dbReference type="EC" id="6.1.1.1"/>
    </reaction>
</comment>
<dbReference type="EC" id="6.1.1.1" evidence="2"/>
<dbReference type="PANTHER" id="PTHR11766">
    <property type="entry name" value="TYROSYL-TRNA SYNTHETASE"/>
    <property type="match status" value="1"/>
</dbReference>
<evidence type="ECO:0000259" key="12">
    <source>
        <dbReference type="Pfam" id="PF22421"/>
    </source>
</evidence>
<dbReference type="PROSITE" id="PS00178">
    <property type="entry name" value="AA_TRNA_LIGASE_I"/>
    <property type="match status" value="1"/>
</dbReference>
<dbReference type="Gene3D" id="1.10.240.10">
    <property type="entry name" value="Tyrosyl-Transfer RNA Synthetase"/>
    <property type="match status" value="1"/>
</dbReference>
<gene>
    <name evidence="13" type="ORF">UFOPK3001_01136</name>
</gene>
<keyword evidence="9" id="KW-0030">Aminoacyl-tRNA synthetase</keyword>
<keyword evidence="6" id="KW-0067">ATP-binding</keyword>
<dbReference type="CDD" id="cd00805">
    <property type="entry name" value="TyrRS_core"/>
    <property type="match status" value="1"/>
</dbReference>
<dbReference type="AlphaFoldDB" id="A0A6J6Y7V4"/>
<evidence type="ECO:0000256" key="11">
    <source>
        <dbReference type="ARBA" id="ARBA00048248"/>
    </source>
</evidence>
<keyword evidence="8" id="KW-0648">Protein biosynthesis</keyword>
<protein>
    <recommendedName>
        <fullName evidence="2">tyrosine--tRNA ligase</fullName>
        <ecNumber evidence="2">6.1.1.1</ecNumber>
    </recommendedName>
    <alternativeName>
        <fullName evidence="10">Tyrosyl-tRNA synthetase</fullName>
    </alternativeName>
</protein>
<dbReference type="HAMAP" id="MF_02006">
    <property type="entry name" value="Tyr_tRNA_synth_type1"/>
    <property type="match status" value="1"/>
</dbReference>
<keyword evidence="3" id="KW-0963">Cytoplasm</keyword>
<dbReference type="InterPro" id="IPR002307">
    <property type="entry name" value="Tyr-tRNA-ligase"/>
</dbReference>
<keyword evidence="7" id="KW-0694">RNA-binding</keyword>
<dbReference type="InterPro" id="IPR036986">
    <property type="entry name" value="S4_RNA-bd_sf"/>
</dbReference>
<dbReference type="GO" id="GO:0005524">
    <property type="term" value="F:ATP binding"/>
    <property type="evidence" value="ECO:0007669"/>
    <property type="project" value="UniProtKB-KW"/>
</dbReference>
<dbReference type="SUPFAM" id="SSF55174">
    <property type="entry name" value="Alpha-L RNA-binding motif"/>
    <property type="match status" value="1"/>
</dbReference>
<dbReference type="PRINTS" id="PR01040">
    <property type="entry name" value="TRNASYNTHTYR"/>
</dbReference>
<dbReference type="Pfam" id="PF00579">
    <property type="entry name" value="tRNA-synt_1b"/>
    <property type="match status" value="1"/>
</dbReference>
<dbReference type="GO" id="GO:0003723">
    <property type="term" value="F:RNA binding"/>
    <property type="evidence" value="ECO:0007669"/>
    <property type="project" value="UniProtKB-KW"/>
</dbReference>
<feature type="domain" description="Tyrosine--tRNA ligase SYY-like C-terminal" evidence="12">
    <location>
        <begin position="341"/>
        <end position="416"/>
    </location>
</feature>
<dbReference type="GO" id="GO:0042802">
    <property type="term" value="F:identical protein binding"/>
    <property type="evidence" value="ECO:0007669"/>
    <property type="project" value="UniProtKB-ARBA"/>
</dbReference>
<evidence type="ECO:0000256" key="3">
    <source>
        <dbReference type="ARBA" id="ARBA00022490"/>
    </source>
</evidence>
<name>A0A6J6Y7V4_9ZZZZ</name>
<keyword evidence="5" id="KW-0547">Nucleotide-binding</keyword>
<dbReference type="NCBIfam" id="TIGR00234">
    <property type="entry name" value="tyrS"/>
    <property type="match status" value="1"/>
</dbReference>